<dbReference type="Pfam" id="PF07419">
    <property type="entry name" value="PilM"/>
    <property type="match status" value="1"/>
</dbReference>
<accession>A0AAE4K580</accession>
<dbReference type="InterPro" id="IPR009987">
    <property type="entry name" value="IM_PilM"/>
</dbReference>
<evidence type="ECO:0000313" key="1">
    <source>
        <dbReference type="EMBL" id="MDT0339039.1"/>
    </source>
</evidence>
<gene>
    <name evidence="1" type="primary">pilM</name>
    <name evidence="1" type="ORF">RJN63_19550</name>
</gene>
<protein>
    <submittedName>
        <fullName evidence="1">Type IV pilus biogenesis protein PilM</fullName>
    </submittedName>
</protein>
<dbReference type="RefSeq" id="WP_310838631.1">
    <property type="nucleotide sequence ID" value="NZ_JAVLSM010000017.1"/>
</dbReference>
<sequence>MHGEFGSRQFDHLYRLLKAAAAPAASEAVGATTGLMQERASTGGNDVDQGKDRAMWGLIVALAMIAAGGFYCSTSSQQLAVVQSNRVRETAAEMALYRQAVIDYFSANDLRGTSVSIETLKSAHALPSWSLLYQESDRLIWSNYRDQDGIIYVYGTSLPPFNILADLTQLSGNSLLVGVYRSGKSTLQSGLFGDTGIPVTALAGRAVPDGSPLWIAMTQ</sequence>
<comment type="caution">
    <text evidence="1">The sequence shown here is derived from an EMBL/GenBank/DDBJ whole genome shotgun (WGS) entry which is preliminary data.</text>
</comment>
<name>A0AAE4K580_9BURK</name>
<dbReference type="EMBL" id="JAVRAA010000011">
    <property type="protein sequence ID" value="MDT0339039.1"/>
    <property type="molecule type" value="Genomic_DNA"/>
</dbReference>
<dbReference type="AlphaFoldDB" id="A0AAE4K580"/>
<proteinExistence type="predicted"/>
<organism evidence="1">
    <name type="scientific">Herbaspirillum huttiense subsp. nephrolepidis</name>
    <dbReference type="NCBI Taxonomy" id="3075126"/>
    <lineage>
        <taxon>Bacteria</taxon>
        <taxon>Pseudomonadati</taxon>
        <taxon>Pseudomonadota</taxon>
        <taxon>Betaproteobacteria</taxon>
        <taxon>Burkholderiales</taxon>
        <taxon>Oxalobacteraceae</taxon>
        <taxon>Herbaspirillum</taxon>
    </lineage>
</organism>
<reference evidence="1" key="1">
    <citation type="submission" date="2023-02" db="EMBL/GenBank/DDBJ databases">
        <title>Description of Herbaspirillum huttiense subsp. nephrolepsisexaltata and Herbaspirillum huttiense subsp. lycopersicon.</title>
        <authorList>
            <person name="Poudel M."/>
            <person name="Sharma A."/>
            <person name="Goss E."/>
            <person name="Tapia J.H."/>
            <person name="Harmon C.M."/>
            <person name="Jones J.B."/>
        </authorList>
    </citation>
    <scope>NUCLEOTIDE SEQUENCE</scope>
    <source>
        <strain evidence="1">NC40101</strain>
    </source>
</reference>